<dbReference type="Proteomes" id="UP001604043">
    <property type="component" value="Unassembled WGS sequence"/>
</dbReference>
<evidence type="ECO:0000256" key="1">
    <source>
        <dbReference type="SAM" id="MobiDB-lite"/>
    </source>
</evidence>
<reference evidence="3 4" key="1">
    <citation type="submission" date="2024-02" db="EMBL/GenBank/DDBJ databases">
        <title>Expansion and revision of Xanthobacter and proposal of Roseixanthobacter gen. nov.</title>
        <authorList>
            <person name="Soltysiak M.P.M."/>
            <person name="Jalihal A."/>
            <person name="Ory A."/>
            <person name="Chrisophersen C."/>
            <person name="Lee A.D."/>
            <person name="Boulton J."/>
            <person name="Springer M."/>
        </authorList>
    </citation>
    <scope>NUCLEOTIDE SEQUENCE [LARGE SCALE GENOMIC DNA]</scope>
    <source>
        <strain evidence="3 4">CB5</strain>
    </source>
</reference>
<feature type="region of interest" description="Disordered" evidence="1">
    <location>
        <begin position="25"/>
        <end position="45"/>
    </location>
</feature>
<feature type="chain" id="PRO_5045694994" evidence="2">
    <location>
        <begin position="21"/>
        <end position="45"/>
    </location>
</feature>
<evidence type="ECO:0000256" key="2">
    <source>
        <dbReference type="SAM" id="SignalP"/>
    </source>
</evidence>
<evidence type="ECO:0000313" key="4">
    <source>
        <dbReference type="Proteomes" id="UP001604043"/>
    </source>
</evidence>
<keyword evidence="2" id="KW-0732">Signal</keyword>
<comment type="caution">
    <text evidence="3">The sequence shown here is derived from an EMBL/GenBank/DDBJ whole genome shotgun (WGS) entry which is preliminary data.</text>
</comment>
<dbReference type="RefSeq" id="WP_155982391.1">
    <property type="nucleotide sequence ID" value="NZ_JBAFUR010000009.1"/>
</dbReference>
<sequence length="45" mass="4422">MKRIAFVVCALSVLAGPALACPGMTNASIGDTTTTASNPVTQKGG</sequence>
<evidence type="ECO:0000313" key="3">
    <source>
        <dbReference type="EMBL" id="MFG1255135.1"/>
    </source>
</evidence>
<gene>
    <name evidence="3" type="ORF">V5F30_23200</name>
</gene>
<accession>A0ABW6ZQG2</accession>
<protein>
    <submittedName>
        <fullName evidence="3">Uncharacterized protein</fullName>
    </submittedName>
</protein>
<keyword evidence="4" id="KW-1185">Reference proteome</keyword>
<dbReference type="EMBL" id="JBAFUR010000009">
    <property type="protein sequence ID" value="MFG1255135.1"/>
    <property type="molecule type" value="Genomic_DNA"/>
</dbReference>
<name>A0ABW6ZQG2_9HYPH</name>
<proteinExistence type="predicted"/>
<organism evidence="3 4">
    <name type="scientific">Xanthobacter aminoxidans</name>
    <dbReference type="NCBI Taxonomy" id="186280"/>
    <lineage>
        <taxon>Bacteria</taxon>
        <taxon>Pseudomonadati</taxon>
        <taxon>Pseudomonadota</taxon>
        <taxon>Alphaproteobacteria</taxon>
        <taxon>Hyphomicrobiales</taxon>
        <taxon>Xanthobacteraceae</taxon>
        <taxon>Xanthobacter</taxon>
    </lineage>
</organism>
<feature type="signal peptide" evidence="2">
    <location>
        <begin position="1"/>
        <end position="20"/>
    </location>
</feature>